<evidence type="ECO:0008006" key="3">
    <source>
        <dbReference type="Google" id="ProtNLM"/>
    </source>
</evidence>
<protein>
    <recommendedName>
        <fullName evidence="3">Lipoprotein</fullName>
    </recommendedName>
</protein>
<gene>
    <name evidence="1" type="ORF">EHSB41UT_02452</name>
</gene>
<keyword evidence="2" id="KW-1185">Reference proteome</keyword>
<organism evidence="1 2">
    <name type="scientific">Parendozoicomonas haliclonae</name>
    <dbReference type="NCBI Taxonomy" id="1960125"/>
    <lineage>
        <taxon>Bacteria</taxon>
        <taxon>Pseudomonadati</taxon>
        <taxon>Pseudomonadota</taxon>
        <taxon>Gammaproteobacteria</taxon>
        <taxon>Oceanospirillales</taxon>
        <taxon>Endozoicomonadaceae</taxon>
        <taxon>Parendozoicomonas</taxon>
    </lineage>
</organism>
<dbReference type="EMBL" id="FWPT01000005">
    <property type="protein sequence ID" value="SMA47534.1"/>
    <property type="molecule type" value="Genomic_DNA"/>
</dbReference>
<proteinExistence type="predicted"/>
<name>A0A1X7AKP3_9GAMM</name>
<evidence type="ECO:0000313" key="2">
    <source>
        <dbReference type="Proteomes" id="UP000196573"/>
    </source>
</evidence>
<sequence>MMRSHPLNYLKRILLCALVLLAGCDGRFVNLRETPENLIECPLYEPAARVNGGAEQIRSCYLDRARQQMLVNPSGSGE</sequence>
<dbReference type="OrthoDB" id="9814800at2"/>
<evidence type="ECO:0000313" key="1">
    <source>
        <dbReference type="EMBL" id="SMA47534.1"/>
    </source>
</evidence>
<dbReference type="Proteomes" id="UP000196573">
    <property type="component" value="Unassembled WGS sequence"/>
</dbReference>
<dbReference type="RefSeq" id="WP_087110261.1">
    <property type="nucleotide sequence ID" value="NZ_CBCSCN010000003.1"/>
</dbReference>
<accession>A0A1X7AKP3</accession>
<reference evidence="1 2" key="1">
    <citation type="submission" date="2017-03" db="EMBL/GenBank/DDBJ databases">
        <authorList>
            <person name="Afonso C.L."/>
            <person name="Miller P.J."/>
            <person name="Scott M.A."/>
            <person name="Spackman E."/>
            <person name="Goraichik I."/>
            <person name="Dimitrov K.M."/>
            <person name="Suarez D.L."/>
            <person name="Swayne D.E."/>
        </authorList>
    </citation>
    <scope>NUCLEOTIDE SEQUENCE [LARGE SCALE GENOMIC DNA]</scope>
    <source>
        <strain evidence="1">SB41UT1</strain>
    </source>
</reference>
<dbReference type="PROSITE" id="PS51257">
    <property type="entry name" value="PROKAR_LIPOPROTEIN"/>
    <property type="match status" value="1"/>
</dbReference>
<dbReference type="AlphaFoldDB" id="A0A1X7AKP3"/>